<dbReference type="SUPFAM" id="SSF51556">
    <property type="entry name" value="Metallo-dependent hydrolases"/>
    <property type="match status" value="1"/>
</dbReference>
<organism evidence="4 5">
    <name type="scientific">Dokdonia pacifica</name>
    <dbReference type="NCBI Taxonomy" id="1627892"/>
    <lineage>
        <taxon>Bacteria</taxon>
        <taxon>Pseudomonadati</taxon>
        <taxon>Bacteroidota</taxon>
        <taxon>Flavobacteriia</taxon>
        <taxon>Flavobacteriales</taxon>
        <taxon>Flavobacteriaceae</taxon>
        <taxon>Dokdonia</taxon>
    </lineage>
</organism>
<dbReference type="Gene3D" id="3.20.20.140">
    <property type="entry name" value="Metal-dependent hydrolases"/>
    <property type="match status" value="2"/>
</dbReference>
<feature type="compositionally biased region" description="Basic and acidic residues" evidence="1">
    <location>
        <begin position="525"/>
        <end position="540"/>
    </location>
</feature>
<dbReference type="InterPro" id="IPR051781">
    <property type="entry name" value="Metallo-dep_Hydrolase"/>
</dbReference>
<dbReference type="RefSeq" id="WP_089371167.1">
    <property type="nucleotide sequence ID" value="NZ_BMEP01000001.1"/>
</dbReference>
<dbReference type="OrthoDB" id="9802793at2"/>
<sequence length="988" mass="109775">MFLKKILLAGLVFCSFVMYGQDYFPANDGVKSKNENYTVFTNATIHTSPTETIKNGTLVVQDGKVVRVGKSVSVPANAITVDLSGKHIYPSFIDMYTNFGIKKPKRAGGGGRGSQYDNTREGYYWNDHIRSEVQGIDDFEYSSKDAKAYIEAGFAVVATHQHDGIARGTGALIALNSEGNTANRVLDQNIAQYFSFDKSNTSRQSYPTSKMGAMSLMRQLHHDLDWYEKGNVNTKDLSLEALTRNKSLPQFFEGDDVYDAIRIDGIGDQFGLNYVIVAGGNEYKRIADIKKLNRTFILPLDFPNAYDVEDPYAAAYIDLADMRHWNQAPTNPKQFETNGIPFALTTFKLKSPKEFKGQLMKAIKHGLSKEKALAALTTVPAQLLGKSNEIGSLKSGAWANFMITSGELFEAKTKLYEHWVQGQKTVVKDMNTVDIDGTYTMRMAGTSYTLAVKNSTGGKAGFILKDGDDDIKSEGKYANGWVNLTFPGRGNKFVRLVGQVINDRFTGKAVLPNGDEESVSAARVAAEDDKKGKDKKKDDDKAPVIMSMTYPNIAFGFEQQPNQEDILIKNATVWTNEADGVLENTDVLIKDGKISKVGKNLSAGRARVIDGTGKHVTSGIIDEHSHIAAFAINEAGHNSTAEVRMSDVINPDDSDIYRNLAGGVTSIQLLHGSANPIGGQSAVMKLKWGASIDEMLLEDKKFIKFALGENVKQSNWQSFSRFPQTRMGVEQVFVDYFTRAKEYEAQKNSGKPYRFDEEMETVVDILNEERYISCHSYVQSEINMLMKVADRFNFRINTFTHILEGYKVADKMAAHGVGGSTFSDWWAYKYEVNDAIPYNAAIMHNAGVVVAINSDDGEMSRRLNQEAGKIVKYGGISEEDAWKMVTLNPAKLLHLDDRTGSIKVGKDGDVVVWSDHPLSIKAKAEQTIIEGTVYFDINRDLQLRKDVKAEKSKLIEMMLAEKKKGLKTQPAKSKEKQRLHCDTTETIH</sequence>
<feature type="region of interest" description="Disordered" evidence="1">
    <location>
        <begin position="516"/>
        <end position="540"/>
    </location>
</feature>
<dbReference type="Pfam" id="PF01979">
    <property type="entry name" value="Amidohydro_1"/>
    <property type="match status" value="1"/>
</dbReference>
<dbReference type="InterPro" id="IPR011059">
    <property type="entry name" value="Metal-dep_hydrolase_composite"/>
</dbReference>
<gene>
    <name evidence="4" type="ORF">SAMN06265376_102419</name>
</gene>
<protein>
    <submittedName>
        <fullName evidence="4">Imidazolonepropionase</fullName>
    </submittedName>
</protein>
<feature type="chain" id="PRO_5013076795" evidence="2">
    <location>
        <begin position="21"/>
        <end position="988"/>
    </location>
</feature>
<dbReference type="PANTHER" id="PTHR43135:SF3">
    <property type="entry name" value="ALPHA-D-RIBOSE 1-METHYLPHOSPHONATE 5-TRIPHOSPHATE DIPHOSPHATASE"/>
    <property type="match status" value="1"/>
</dbReference>
<dbReference type="GO" id="GO:0016810">
    <property type="term" value="F:hydrolase activity, acting on carbon-nitrogen (but not peptide) bonds"/>
    <property type="evidence" value="ECO:0007669"/>
    <property type="project" value="InterPro"/>
</dbReference>
<dbReference type="AlphaFoldDB" id="A0A238YXN9"/>
<feature type="compositionally biased region" description="Basic and acidic residues" evidence="1">
    <location>
        <begin position="972"/>
        <end position="988"/>
    </location>
</feature>
<dbReference type="Gene3D" id="2.30.40.10">
    <property type="entry name" value="Urease, subunit C, domain 1"/>
    <property type="match status" value="1"/>
</dbReference>
<evidence type="ECO:0000256" key="1">
    <source>
        <dbReference type="SAM" id="MobiDB-lite"/>
    </source>
</evidence>
<dbReference type="CDD" id="cd01309">
    <property type="entry name" value="Met_dep_hydrolase_C"/>
    <property type="match status" value="1"/>
</dbReference>
<feature type="region of interest" description="Disordered" evidence="1">
    <location>
        <begin position="965"/>
        <end position="988"/>
    </location>
</feature>
<dbReference type="EMBL" id="FZNY01000002">
    <property type="protein sequence ID" value="SNR75508.1"/>
    <property type="molecule type" value="Genomic_DNA"/>
</dbReference>
<accession>A0A238YXN9</accession>
<feature type="domain" description="Amidohydrolase-related" evidence="3">
    <location>
        <begin position="840"/>
        <end position="921"/>
    </location>
</feature>
<keyword evidence="5" id="KW-1185">Reference proteome</keyword>
<evidence type="ECO:0000313" key="4">
    <source>
        <dbReference type="EMBL" id="SNR75508.1"/>
    </source>
</evidence>
<proteinExistence type="predicted"/>
<dbReference type="InterPro" id="IPR006680">
    <property type="entry name" value="Amidohydro-rel"/>
</dbReference>
<dbReference type="InterPro" id="IPR032466">
    <property type="entry name" value="Metal_Hydrolase"/>
</dbReference>
<dbReference type="PANTHER" id="PTHR43135">
    <property type="entry name" value="ALPHA-D-RIBOSE 1-METHYLPHOSPHONATE 5-TRIPHOSPHATE DIPHOSPHATASE"/>
    <property type="match status" value="1"/>
</dbReference>
<reference evidence="4 5" key="1">
    <citation type="submission" date="2017-06" db="EMBL/GenBank/DDBJ databases">
        <authorList>
            <person name="Kim H.J."/>
            <person name="Triplett B.A."/>
        </authorList>
    </citation>
    <scope>NUCLEOTIDE SEQUENCE [LARGE SCALE GENOMIC DNA]</scope>
    <source>
        <strain evidence="4 5">DSM 25597</strain>
    </source>
</reference>
<dbReference type="SUPFAM" id="SSF51338">
    <property type="entry name" value="Composite domain of metallo-dependent hydrolases"/>
    <property type="match status" value="2"/>
</dbReference>
<name>A0A238YXN9_9FLAO</name>
<evidence type="ECO:0000256" key="2">
    <source>
        <dbReference type="SAM" id="SignalP"/>
    </source>
</evidence>
<keyword evidence="2" id="KW-0732">Signal</keyword>
<evidence type="ECO:0000313" key="5">
    <source>
        <dbReference type="Proteomes" id="UP000198379"/>
    </source>
</evidence>
<feature type="signal peptide" evidence="2">
    <location>
        <begin position="1"/>
        <end position="20"/>
    </location>
</feature>
<evidence type="ECO:0000259" key="3">
    <source>
        <dbReference type="Pfam" id="PF01979"/>
    </source>
</evidence>
<dbReference type="Proteomes" id="UP000198379">
    <property type="component" value="Unassembled WGS sequence"/>
</dbReference>